<dbReference type="KEGG" id="apro:F751_0331"/>
<dbReference type="PANTHER" id="PTHR12126">
    <property type="entry name" value="NADH-UBIQUINONE OXIDOREDUCTASE 39 KDA SUBUNIT-RELATED"/>
    <property type="match status" value="1"/>
</dbReference>
<sequence length="158" mass="16493">MYKTCGEANILLMKAAAAAGVPRFAFISVHEFKLSRGWHAQDFLLKGYFQGKRDAEAELAVSFPTGGVALRPGFIHGERDVGSVSLPLSVVGTPWAKLLSALPSQSLADLPIVGAAFVPPVPVEVVGRAAVAAVLDASVPPGIMDVWQIQKYGAAPGA</sequence>
<dbReference type="RefSeq" id="XP_011395840.1">
    <property type="nucleotide sequence ID" value="XM_011397538.1"/>
</dbReference>
<dbReference type="OrthoDB" id="276721at2759"/>
<dbReference type="SUPFAM" id="SSF51735">
    <property type="entry name" value="NAD(P)-binding Rossmann-fold domains"/>
    <property type="match status" value="1"/>
</dbReference>
<dbReference type="EMBL" id="KL662085">
    <property type="protein sequence ID" value="KFM22973.1"/>
    <property type="molecule type" value="Genomic_DNA"/>
</dbReference>
<dbReference type="InterPro" id="IPR036291">
    <property type="entry name" value="NAD(P)-bd_dom_sf"/>
</dbReference>
<dbReference type="PANTHER" id="PTHR12126:SF16">
    <property type="entry name" value="MIOREX COMPLEX COMPONENT 2"/>
    <property type="match status" value="1"/>
</dbReference>
<dbReference type="GO" id="GO:0005739">
    <property type="term" value="C:mitochondrion"/>
    <property type="evidence" value="ECO:0007669"/>
    <property type="project" value="TreeGrafter"/>
</dbReference>
<reference evidence="1 2" key="1">
    <citation type="journal article" date="2014" name="BMC Genomics">
        <title>Oil accumulation mechanisms of the oleaginous microalga Chlorella protothecoides revealed through its genome, transcriptomes, and proteomes.</title>
        <authorList>
            <person name="Gao C."/>
            <person name="Wang Y."/>
            <person name="Shen Y."/>
            <person name="Yan D."/>
            <person name="He X."/>
            <person name="Dai J."/>
            <person name="Wu Q."/>
        </authorList>
    </citation>
    <scope>NUCLEOTIDE SEQUENCE [LARGE SCALE GENOMIC DNA]</scope>
    <source>
        <strain evidence="1 2">0710</strain>
    </source>
</reference>
<accession>A0A087SB69</accession>
<dbReference type="Proteomes" id="UP000028924">
    <property type="component" value="Unassembled WGS sequence"/>
</dbReference>
<protein>
    <submittedName>
        <fullName evidence="1">Uncharacterized protein, chloroplastic</fullName>
    </submittedName>
</protein>
<dbReference type="Gene3D" id="3.40.50.720">
    <property type="entry name" value="NAD(P)-binding Rossmann-like Domain"/>
    <property type="match status" value="1"/>
</dbReference>
<dbReference type="AlphaFoldDB" id="A0A087SB69"/>
<dbReference type="STRING" id="3075.A0A087SB69"/>
<name>A0A087SB69_AUXPR</name>
<gene>
    <name evidence="1" type="ORF">F751_0331</name>
</gene>
<keyword evidence="2" id="KW-1185">Reference proteome</keyword>
<evidence type="ECO:0000313" key="2">
    <source>
        <dbReference type="Proteomes" id="UP000028924"/>
    </source>
</evidence>
<dbReference type="GO" id="GO:0044877">
    <property type="term" value="F:protein-containing complex binding"/>
    <property type="evidence" value="ECO:0007669"/>
    <property type="project" value="TreeGrafter"/>
</dbReference>
<proteinExistence type="predicted"/>
<dbReference type="InterPro" id="IPR051207">
    <property type="entry name" value="ComplexI_NDUFA9_subunit"/>
</dbReference>
<dbReference type="eggNOG" id="KOG4288">
    <property type="taxonomic scope" value="Eukaryota"/>
</dbReference>
<dbReference type="GeneID" id="23611722"/>
<evidence type="ECO:0000313" key="1">
    <source>
        <dbReference type="EMBL" id="KFM22973.1"/>
    </source>
</evidence>
<organism evidence="1 2">
    <name type="scientific">Auxenochlorella protothecoides</name>
    <name type="common">Green microalga</name>
    <name type="synonym">Chlorella protothecoides</name>
    <dbReference type="NCBI Taxonomy" id="3075"/>
    <lineage>
        <taxon>Eukaryota</taxon>
        <taxon>Viridiplantae</taxon>
        <taxon>Chlorophyta</taxon>
        <taxon>core chlorophytes</taxon>
        <taxon>Trebouxiophyceae</taxon>
        <taxon>Chlorellales</taxon>
        <taxon>Chlorellaceae</taxon>
        <taxon>Auxenochlorella</taxon>
    </lineage>
</organism>